<dbReference type="InterPro" id="IPR006132">
    <property type="entry name" value="Asp/Orn_carbamoyltranf_P-bd"/>
</dbReference>
<name>B9Y738_9FIRM</name>
<dbReference type="HOGENOM" id="CLU_043846_2_1_9"/>
<evidence type="ECO:0000256" key="1">
    <source>
        <dbReference type="ARBA" id="ARBA00004852"/>
    </source>
</evidence>
<keyword evidence="4 7" id="KW-0665">Pyrimidine biosynthesis</keyword>
<dbReference type="GO" id="GO:0005829">
    <property type="term" value="C:cytosol"/>
    <property type="evidence" value="ECO:0007669"/>
    <property type="project" value="TreeGrafter"/>
</dbReference>
<dbReference type="EC" id="2.1.3.2" evidence="7"/>
<comment type="similarity">
    <text evidence="2 7">Belongs to the aspartate/ornithine carbamoyltransferase superfamily. ATCase family.</text>
</comment>
<evidence type="ECO:0000256" key="3">
    <source>
        <dbReference type="ARBA" id="ARBA00022679"/>
    </source>
</evidence>
<dbReference type="eggNOG" id="COG0540">
    <property type="taxonomic scope" value="Bacteria"/>
</dbReference>
<feature type="domain" description="Aspartate/ornithine carbamoyltransferase Asp/Orn-binding" evidence="8">
    <location>
        <begin position="172"/>
        <end position="311"/>
    </location>
</feature>
<feature type="binding site" evidence="7">
    <location>
        <position position="276"/>
    </location>
    <ligand>
        <name>carbamoyl phosphate</name>
        <dbReference type="ChEBI" id="CHEBI:58228"/>
    </ligand>
</feature>
<dbReference type="GO" id="GO:0006207">
    <property type="term" value="P:'de novo' pyrimidine nucleobase biosynthetic process"/>
    <property type="evidence" value="ECO:0007669"/>
    <property type="project" value="InterPro"/>
</dbReference>
<feature type="binding site" evidence="7">
    <location>
        <position position="76"/>
    </location>
    <ligand>
        <name>carbamoyl phosphate</name>
        <dbReference type="ChEBI" id="CHEBI:58228"/>
    </ligand>
</feature>
<feature type="domain" description="Aspartate/ornithine carbamoyltransferase carbamoyl-P binding" evidence="9">
    <location>
        <begin position="30"/>
        <end position="166"/>
    </location>
</feature>
<comment type="subunit">
    <text evidence="7">Heterododecamer (2C3:3R2) of six catalytic PyrB chains organized as two trimers (C3), and six regulatory PyrI chains organized as three dimers (R2).</text>
</comment>
<dbReference type="PANTHER" id="PTHR45753">
    <property type="entry name" value="ORNITHINE CARBAMOYLTRANSFERASE, MITOCHONDRIAL"/>
    <property type="match status" value="1"/>
</dbReference>
<comment type="function">
    <text evidence="5 7">Catalyzes the condensation of carbamoyl phosphate and aspartate to form carbamoyl aspartate and inorganic phosphate, the committed step in the de novo pyrimidine nucleotide biosynthesis pathway.</text>
</comment>
<feature type="binding site" evidence="7">
    <location>
        <position position="103"/>
    </location>
    <ligand>
        <name>L-aspartate</name>
        <dbReference type="ChEBI" id="CHEBI:29991"/>
    </ligand>
</feature>
<evidence type="ECO:0000256" key="7">
    <source>
        <dbReference type="HAMAP-Rule" id="MF_00001"/>
    </source>
</evidence>
<evidence type="ECO:0000256" key="2">
    <source>
        <dbReference type="ARBA" id="ARBA00008896"/>
    </source>
</evidence>
<dbReference type="HAMAP" id="MF_00001">
    <property type="entry name" value="Asp_carb_tr"/>
    <property type="match status" value="1"/>
</dbReference>
<evidence type="ECO:0000256" key="5">
    <source>
        <dbReference type="ARBA" id="ARBA00043884"/>
    </source>
</evidence>
<organism evidence="10 11">
    <name type="scientific">Holdemania filiformis DSM 12042</name>
    <dbReference type="NCBI Taxonomy" id="545696"/>
    <lineage>
        <taxon>Bacteria</taxon>
        <taxon>Bacillati</taxon>
        <taxon>Bacillota</taxon>
        <taxon>Erysipelotrichia</taxon>
        <taxon>Erysipelotrichales</taxon>
        <taxon>Erysipelotrichaceae</taxon>
        <taxon>Holdemania</taxon>
    </lineage>
</organism>
<feature type="binding site" evidence="7">
    <location>
        <position position="234"/>
    </location>
    <ligand>
        <name>L-aspartate</name>
        <dbReference type="ChEBI" id="CHEBI:29991"/>
    </ligand>
</feature>
<dbReference type="EMBL" id="ACCF01000091">
    <property type="protein sequence ID" value="EEF68211.1"/>
    <property type="molecule type" value="Genomic_DNA"/>
</dbReference>
<evidence type="ECO:0000259" key="8">
    <source>
        <dbReference type="Pfam" id="PF00185"/>
    </source>
</evidence>
<protein>
    <recommendedName>
        <fullName evidence="7">Aspartate carbamoyltransferase</fullName>
        <ecNumber evidence="7">2.1.3.2</ecNumber>
    </recommendedName>
    <alternativeName>
        <fullName evidence="7">Aspartate transcarbamylase</fullName>
        <shortName evidence="7">ATCase</shortName>
    </alternativeName>
</protein>
<dbReference type="InterPro" id="IPR036901">
    <property type="entry name" value="Asp/Orn_carbamoylTrfase_sf"/>
</dbReference>
<proteinExistence type="inferred from homology"/>
<dbReference type="FunFam" id="3.40.50.1370:FF:000011">
    <property type="entry name" value="Aspartate carbamoyltransferase"/>
    <property type="match status" value="1"/>
</dbReference>
<dbReference type="NCBIfam" id="NF002032">
    <property type="entry name" value="PRK00856.1"/>
    <property type="match status" value="1"/>
</dbReference>
<dbReference type="GO" id="GO:0006520">
    <property type="term" value="P:amino acid metabolic process"/>
    <property type="evidence" value="ECO:0007669"/>
    <property type="project" value="InterPro"/>
</dbReference>
<dbReference type="PANTHER" id="PTHR45753:SF6">
    <property type="entry name" value="ASPARTATE CARBAMOYLTRANSFERASE"/>
    <property type="match status" value="1"/>
</dbReference>
<dbReference type="NCBIfam" id="TIGR00670">
    <property type="entry name" value="asp_carb_tr"/>
    <property type="match status" value="1"/>
</dbReference>
<dbReference type="GO" id="GO:0016597">
    <property type="term" value="F:amino acid binding"/>
    <property type="evidence" value="ECO:0007669"/>
    <property type="project" value="InterPro"/>
</dbReference>
<accession>B9Y738</accession>
<evidence type="ECO:0000259" key="9">
    <source>
        <dbReference type="Pfam" id="PF02729"/>
    </source>
</evidence>
<dbReference type="Gene3D" id="3.40.50.1370">
    <property type="entry name" value="Aspartate/ornithine carbamoyltransferase"/>
    <property type="match status" value="2"/>
</dbReference>
<feature type="binding site" evidence="7">
    <location>
        <position position="186"/>
    </location>
    <ligand>
        <name>L-aspartate</name>
        <dbReference type="ChEBI" id="CHEBI:29991"/>
    </ligand>
</feature>
<feature type="binding site" evidence="7">
    <location>
        <position position="153"/>
    </location>
    <ligand>
        <name>carbamoyl phosphate</name>
        <dbReference type="ChEBI" id="CHEBI:58228"/>
    </ligand>
</feature>
<dbReference type="InterPro" id="IPR002082">
    <property type="entry name" value="Asp_carbamoyltransf"/>
</dbReference>
<dbReference type="PRINTS" id="PR00101">
    <property type="entry name" value="ATCASE"/>
</dbReference>
<dbReference type="InterPro" id="IPR006130">
    <property type="entry name" value="Asp/Orn_carbamoylTrfase"/>
</dbReference>
<feature type="binding site" evidence="7">
    <location>
        <position position="275"/>
    </location>
    <ligand>
        <name>carbamoyl phosphate</name>
        <dbReference type="ChEBI" id="CHEBI:58228"/>
    </ligand>
</feature>
<comment type="caution">
    <text evidence="10">The sequence shown here is derived from an EMBL/GenBank/DDBJ whole genome shotgun (WGS) entry which is preliminary data.</text>
</comment>
<gene>
    <name evidence="7 10" type="primary">pyrB</name>
    <name evidence="10" type="ORF">HOLDEFILI_01632</name>
</gene>
<feature type="binding site" evidence="7">
    <location>
        <position position="125"/>
    </location>
    <ligand>
        <name>carbamoyl phosphate</name>
        <dbReference type="ChEBI" id="CHEBI:58228"/>
    </ligand>
</feature>
<dbReference type="GO" id="GO:0004070">
    <property type="term" value="F:aspartate carbamoyltransferase activity"/>
    <property type="evidence" value="ECO:0007669"/>
    <property type="project" value="UniProtKB-UniRule"/>
</dbReference>
<dbReference type="InterPro" id="IPR006131">
    <property type="entry name" value="Asp_carbamoyltransf_Asp/Orn-bd"/>
</dbReference>
<dbReference type="Pfam" id="PF02729">
    <property type="entry name" value="OTCace_N"/>
    <property type="match status" value="1"/>
</dbReference>
<evidence type="ECO:0000256" key="6">
    <source>
        <dbReference type="ARBA" id="ARBA00048859"/>
    </source>
</evidence>
<comment type="pathway">
    <text evidence="1 7">Pyrimidine metabolism; UMP biosynthesis via de novo pathway; (S)-dihydroorotate from bicarbonate: step 2/3.</text>
</comment>
<dbReference type="Proteomes" id="UP000005950">
    <property type="component" value="Unassembled WGS sequence"/>
</dbReference>
<dbReference type="PRINTS" id="PR00100">
    <property type="entry name" value="AOTCASE"/>
</dbReference>
<dbReference type="STRING" id="545696.HOLDEFILI_01632"/>
<evidence type="ECO:0000256" key="4">
    <source>
        <dbReference type="ARBA" id="ARBA00022975"/>
    </source>
</evidence>
<comment type="catalytic activity">
    <reaction evidence="6 7">
        <text>carbamoyl phosphate + L-aspartate = N-carbamoyl-L-aspartate + phosphate + H(+)</text>
        <dbReference type="Rhea" id="RHEA:20013"/>
        <dbReference type="ChEBI" id="CHEBI:15378"/>
        <dbReference type="ChEBI" id="CHEBI:29991"/>
        <dbReference type="ChEBI" id="CHEBI:32814"/>
        <dbReference type="ChEBI" id="CHEBI:43474"/>
        <dbReference type="ChEBI" id="CHEBI:58228"/>
        <dbReference type="EC" id="2.1.3.2"/>
    </reaction>
</comment>
<dbReference type="PROSITE" id="PS00097">
    <property type="entry name" value="CARBAMOYLTRANSFERASE"/>
    <property type="match status" value="1"/>
</dbReference>
<dbReference type="UniPathway" id="UPA00070">
    <property type="reaction ID" value="UER00116"/>
</dbReference>
<dbReference type="SUPFAM" id="SSF53671">
    <property type="entry name" value="Aspartate/ornithine carbamoyltransferase"/>
    <property type="match status" value="1"/>
</dbReference>
<feature type="binding site" evidence="7">
    <location>
        <position position="156"/>
    </location>
    <ligand>
        <name>carbamoyl phosphate</name>
        <dbReference type="ChEBI" id="CHEBI:58228"/>
    </ligand>
</feature>
<reference evidence="10 11" key="1">
    <citation type="submission" date="2008-12" db="EMBL/GenBank/DDBJ databases">
        <authorList>
            <person name="Fulton L."/>
            <person name="Clifton S."/>
            <person name="Fulton B."/>
            <person name="Xu J."/>
            <person name="Minx P."/>
            <person name="Pepin K.H."/>
            <person name="Johnson M."/>
            <person name="Bhonagiri V."/>
            <person name="Nash W.E."/>
            <person name="Mardis E.R."/>
            <person name="Wilson R.K."/>
        </authorList>
    </citation>
    <scope>NUCLEOTIDE SEQUENCE [LARGE SCALE GENOMIC DNA]</scope>
    <source>
        <strain evidence="10 11">DSM 12042</strain>
    </source>
</reference>
<sequence length="317" mass="36555">MNLRTFRVTFKSLFLKAFLCRNGGFLMNSLFQLSSLSVNEIQHLLDVAEQCRQGQFIDSEKGKIVANLFFEPSTRTQYSFNTAEEKLGMKVINFNAQASSMQKGETFYDTVKTFESFGLDAVVIRDRQDEYYKQLQGRINIPILNAGDGKKDHPTQSLLDLMTIRQEFGHFDGLKIAIVGDVKYSRVAHTNIEVMQRLGMQCFISGPEEYRDPQYDYIDFDQAVKDMDVIMLLRVQHERHEQAMSLTQQEYHARYGLTLERVKAMKDTAIIMHPAPFNRGVEIADEVVECEKSRIFKQINNGVFVRMAVLKRAMEGR</sequence>
<evidence type="ECO:0000313" key="11">
    <source>
        <dbReference type="Proteomes" id="UP000005950"/>
    </source>
</evidence>
<reference evidence="10 11" key="2">
    <citation type="submission" date="2009-02" db="EMBL/GenBank/DDBJ databases">
        <title>Draft genome sequence of Holdemania filiformis DSM 12042.</title>
        <authorList>
            <person name="Sudarsanam P."/>
            <person name="Ley R."/>
            <person name="Guruge J."/>
            <person name="Turnbaugh P.J."/>
            <person name="Mahowald M."/>
            <person name="Liep D."/>
            <person name="Gordon J."/>
        </authorList>
    </citation>
    <scope>NUCLEOTIDE SEQUENCE [LARGE SCALE GENOMIC DNA]</scope>
    <source>
        <strain evidence="10 11">DSM 12042</strain>
    </source>
</reference>
<dbReference type="Pfam" id="PF00185">
    <property type="entry name" value="OTCace"/>
    <property type="match status" value="1"/>
</dbReference>
<dbReference type="GO" id="GO:0044205">
    <property type="term" value="P:'de novo' UMP biosynthetic process"/>
    <property type="evidence" value="ECO:0007669"/>
    <property type="project" value="UniProtKB-UniRule"/>
</dbReference>
<keyword evidence="3 7" id="KW-0808">Transferase</keyword>
<evidence type="ECO:0000313" key="10">
    <source>
        <dbReference type="EMBL" id="EEF68211.1"/>
    </source>
</evidence>
<dbReference type="AlphaFoldDB" id="B9Y738"/>
<feature type="binding site" evidence="7">
    <location>
        <position position="75"/>
    </location>
    <ligand>
        <name>carbamoyl phosphate</name>
        <dbReference type="ChEBI" id="CHEBI:58228"/>
    </ligand>
</feature>